<reference evidence="2 3" key="1">
    <citation type="submission" date="2020-04" db="EMBL/GenBank/DDBJ databases">
        <title>Novel strain L. Fermentum HFD1 producer antibacterial peptides.</title>
        <authorList>
            <person name="Ozhegov G.D."/>
            <person name="Pavlova A.S."/>
            <person name="Zhuravleva D.E."/>
            <person name="Gogoleva N.V."/>
            <person name="Shagimardanova E.I."/>
            <person name="Markelova M.I."/>
            <person name="Yarullina D.R."/>
            <person name="Kayumov A.R."/>
        </authorList>
    </citation>
    <scope>NUCLEOTIDE SEQUENCE [LARGE SCALE GENOMIC DNA]</scope>
    <source>
        <strain evidence="2 3">HFD1</strain>
    </source>
</reference>
<dbReference type="Pfam" id="PF05709">
    <property type="entry name" value="Sipho_tail"/>
    <property type="match status" value="1"/>
</dbReference>
<proteinExistence type="predicted"/>
<dbReference type="EMBL" id="CP050919">
    <property type="protein sequence ID" value="QIX58952.1"/>
    <property type="molecule type" value="Genomic_DNA"/>
</dbReference>
<evidence type="ECO:0000313" key="2">
    <source>
        <dbReference type="EMBL" id="QIX58952.1"/>
    </source>
</evidence>
<dbReference type="AlphaFoldDB" id="A0AAJ4GGE6"/>
<evidence type="ECO:0000313" key="3">
    <source>
        <dbReference type="Proteomes" id="UP000503169"/>
    </source>
</evidence>
<protein>
    <recommendedName>
        <fullName evidence="1">Siphovirus-type tail component RIFT-related domain-containing protein</fullName>
    </recommendedName>
</protein>
<evidence type="ECO:0000259" key="1">
    <source>
        <dbReference type="Pfam" id="PF05709"/>
    </source>
</evidence>
<accession>A0AAJ4GGE6</accession>
<name>A0AAJ4GGE6_LIMFE</name>
<dbReference type="Proteomes" id="UP000503169">
    <property type="component" value="Chromosome"/>
</dbReference>
<sequence>MQDPHLYMKIGNNDEFDIADKIPGVHYLGDDATPANTNQFNKIGGADGASFIYKTINNYQVPAKFYFTFRDYQDYKLIKHQINRLFATRELIRIRTDTEKSIVRFVVANLPTIAPMEEAYSHWVTFTENFDNPSGYRYSLYRSDADNIAEKSQLEMGIPAGQKLNYHFTTPEFDVFNAGDITVDPYFEKHDLQIKIKFNGSSLKLENTDNSSVYTYTKPSTANDTIILDGITTTLNGQPASENTDYGNLTLKPGWNHIKATGASNLDITFSFPFVYI</sequence>
<feature type="domain" description="Siphovirus-type tail component RIFT-related" evidence="1">
    <location>
        <begin position="18"/>
        <end position="109"/>
    </location>
</feature>
<gene>
    <name evidence="2" type="ORF">HCY95_01391</name>
</gene>
<dbReference type="InterPro" id="IPR008841">
    <property type="entry name" value="Siphovirus-type_tail_N"/>
</dbReference>
<organism evidence="2 3">
    <name type="scientific">Limosilactobacillus fermentum</name>
    <name type="common">Lactobacillus fermentum</name>
    <dbReference type="NCBI Taxonomy" id="1613"/>
    <lineage>
        <taxon>Bacteria</taxon>
        <taxon>Bacillati</taxon>
        <taxon>Bacillota</taxon>
        <taxon>Bacilli</taxon>
        <taxon>Lactobacillales</taxon>
        <taxon>Lactobacillaceae</taxon>
        <taxon>Limosilactobacillus</taxon>
    </lineage>
</organism>
<dbReference type="RefSeq" id="WP_168183535.1">
    <property type="nucleotide sequence ID" value="NZ_CP050919.1"/>
</dbReference>